<dbReference type="AlphaFoldDB" id="A0A380FJU1"/>
<reference evidence="2 5" key="2">
    <citation type="submission" date="2019-07" db="EMBL/GenBank/DDBJ databases">
        <title>Whole genome shotgun sequence of Staphylococcus gallinarum NBRC 109767.</title>
        <authorList>
            <person name="Hosoyama A."/>
            <person name="Uohara A."/>
            <person name="Ohji S."/>
            <person name="Ichikawa N."/>
        </authorList>
    </citation>
    <scope>NUCLEOTIDE SEQUENCE [LARGE SCALE GENOMIC DNA]</scope>
    <source>
        <strain evidence="2 5">NBRC 109767</strain>
    </source>
</reference>
<evidence type="ECO:0008006" key="6">
    <source>
        <dbReference type="Google" id="ProtNLM"/>
    </source>
</evidence>
<evidence type="ECO:0000313" key="3">
    <source>
        <dbReference type="EMBL" id="SUM33434.1"/>
    </source>
</evidence>
<dbReference type="Proteomes" id="UP000321057">
    <property type="component" value="Unassembled WGS sequence"/>
</dbReference>
<evidence type="ECO:0000313" key="4">
    <source>
        <dbReference type="Proteomes" id="UP000255277"/>
    </source>
</evidence>
<protein>
    <recommendedName>
        <fullName evidence="6">Glycine zipper family protein</fullName>
    </recommendedName>
</protein>
<dbReference type="EMBL" id="UHDK01000001">
    <property type="protein sequence ID" value="SUM33434.1"/>
    <property type="molecule type" value="Genomic_DNA"/>
</dbReference>
<keyword evidence="1" id="KW-0812">Transmembrane</keyword>
<keyword evidence="5" id="KW-1185">Reference proteome</keyword>
<evidence type="ECO:0000313" key="5">
    <source>
        <dbReference type="Proteomes" id="UP000321057"/>
    </source>
</evidence>
<keyword evidence="1" id="KW-1133">Transmembrane helix</keyword>
<sequence length="54" mass="6056">MVKYISWIPYMLILLLGFCYSHGLITGIAISVVVGSLIGTTVDMDKKRKLRNVK</sequence>
<gene>
    <name evidence="3" type="ORF">NCTC12195_02895</name>
    <name evidence="2" type="ORF">SGA02_11660</name>
</gene>
<evidence type="ECO:0000313" key="2">
    <source>
        <dbReference type="EMBL" id="GEQ05338.1"/>
    </source>
</evidence>
<accession>A0A380FJU1</accession>
<name>A0A380FJU1_STAGA</name>
<keyword evidence="1" id="KW-0472">Membrane</keyword>
<dbReference type="RefSeq" id="WP_158001721.1">
    <property type="nucleotide sequence ID" value="NZ_BKAX01000003.1"/>
</dbReference>
<dbReference type="Proteomes" id="UP000255277">
    <property type="component" value="Unassembled WGS sequence"/>
</dbReference>
<dbReference type="EMBL" id="BKAX01000003">
    <property type="protein sequence ID" value="GEQ05338.1"/>
    <property type="molecule type" value="Genomic_DNA"/>
</dbReference>
<organism evidence="3 4">
    <name type="scientific">Staphylococcus gallinarum</name>
    <dbReference type="NCBI Taxonomy" id="1293"/>
    <lineage>
        <taxon>Bacteria</taxon>
        <taxon>Bacillati</taxon>
        <taxon>Bacillota</taxon>
        <taxon>Bacilli</taxon>
        <taxon>Bacillales</taxon>
        <taxon>Staphylococcaceae</taxon>
        <taxon>Staphylococcus</taxon>
    </lineage>
</organism>
<evidence type="ECO:0000256" key="1">
    <source>
        <dbReference type="SAM" id="Phobius"/>
    </source>
</evidence>
<feature type="transmembrane region" description="Helical" evidence="1">
    <location>
        <begin position="12"/>
        <end position="39"/>
    </location>
</feature>
<proteinExistence type="predicted"/>
<reference evidence="3 4" key="1">
    <citation type="submission" date="2018-06" db="EMBL/GenBank/DDBJ databases">
        <authorList>
            <consortium name="Pathogen Informatics"/>
            <person name="Doyle S."/>
        </authorList>
    </citation>
    <scope>NUCLEOTIDE SEQUENCE [LARGE SCALE GENOMIC DNA]</scope>
    <source>
        <strain evidence="3 4">NCTC12195</strain>
    </source>
</reference>